<evidence type="ECO:0000256" key="1">
    <source>
        <dbReference type="SAM" id="MobiDB-lite"/>
    </source>
</evidence>
<feature type="region of interest" description="Disordered" evidence="1">
    <location>
        <begin position="1"/>
        <end position="21"/>
    </location>
</feature>
<organism evidence="2 3">
    <name type="scientific">Paracoccus laeviglucosivorans</name>
    <dbReference type="NCBI Taxonomy" id="1197861"/>
    <lineage>
        <taxon>Bacteria</taxon>
        <taxon>Pseudomonadati</taxon>
        <taxon>Pseudomonadota</taxon>
        <taxon>Alphaproteobacteria</taxon>
        <taxon>Rhodobacterales</taxon>
        <taxon>Paracoccaceae</taxon>
        <taxon>Paracoccus</taxon>
    </lineage>
</organism>
<evidence type="ECO:0000313" key="2">
    <source>
        <dbReference type="EMBL" id="SMO98560.1"/>
    </source>
</evidence>
<dbReference type="Proteomes" id="UP000319014">
    <property type="component" value="Unassembled WGS sequence"/>
</dbReference>
<dbReference type="EMBL" id="FXTK01000035">
    <property type="protein sequence ID" value="SMO98560.1"/>
    <property type="molecule type" value="Genomic_DNA"/>
</dbReference>
<proteinExistence type="predicted"/>
<gene>
    <name evidence="2" type="ORF">SAMN06265221_1355</name>
</gene>
<accession>A0A521FSQ7</accession>
<dbReference type="AlphaFoldDB" id="A0A521FSQ7"/>
<reference evidence="2 3" key="1">
    <citation type="submission" date="2017-05" db="EMBL/GenBank/DDBJ databases">
        <authorList>
            <person name="Varghese N."/>
            <person name="Submissions S."/>
        </authorList>
    </citation>
    <scope>NUCLEOTIDE SEQUENCE [LARGE SCALE GENOMIC DNA]</scope>
    <source>
        <strain evidence="2 3">DSM 100094</strain>
    </source>
</reference>
<evidence type="ECO:0000313" key="3">
    <source>
        <dbReference type="Proteomes" id="UP000319014"/>
    </source>
</evidence>
<sequence length="87" mass="9390">MKPATLTLTAQDPIRGHTESGGDYALFRTAANVSLEQTEGPHEGEIEIDGRRERVVLEGAHPTQSSPGMQTDDTFDITLRRISPAGS</sequence>
<name>A0A521FSQ7_9RHOB</name>
<keyword evidence="3" id="KW-1185">Reference proteome</keyword>
<protein>
    <submittedName>
        <fullName evidence="2">Uncharacterized protein</fullName>
    </submittedName>
</protein>
<feature type="compositionally biased region" description="Polar residues" evidence="1">
    <location>
        <begin position="1"/>
        <end position="10"/>
    </location>
</feature>
<dbReference type="OrthoDB" id="7775957at2"/>
<dbReference type="RefSeq" id="WP_142664952.1">
    <property type="nucleotide sequence ID" value="NZ_FXTK01000035.1"/>
</dbReference>